<gene>
    <name evidence="2" type="ORF">NTJ_05505</name>
</gene>
<evidence type="ECO:0000313" key="2">
    <source>
        <dbReference type="EMBL" id="BES92696.1"/>
    </source>
</evidence>
<feature type="compositionally biased region" description="Basic and acidic residues" evidence="1">
    <location>
        <begin position="64"/>
        <end position="93"/>
    </location>
</feature>
<reference evidence="2 3" key="1">
    <citation type="submission" date="2023-09" db="EMBL/GenBank/DDBJ databases">
        <title>Nesidiocoris tenuis whole genome shotgun sequence.</title>
        <authorList>
            <person name="Shibata T."/>
            <person name="Shimoda M."/>
            <person name="Kobayashi T."/>
            <person name="Uehara T."/>
        </authorList>
    </citation>
    <scope>NUCLEOTIDE SEQUENCE [LARGE SCALE GENOMIC DNA]</scope>
    <source>
        <strain evidence="2 3">Japan</strain>
    </source>
</reference>
<accession>A0ABN7AKB7</accession>
<dbReference type="EMBL" id="AP028911">
    <property type="protein sequence ID" value="BES92696.1"/>
    <property type="molecule type" value="Genomic_DNA"/>
</dbReference>
<proteinExistence type="predicted"/>
<evidence type="ECO:0000256" key="1">
    <source>
        <dbReference type="SAM" id="MobiDB-lite"/>
    </source>
</evidence>
<protein>
    <submittedName>
        <fullName evidence="2">Uncharacterized protein</fullName>
    </submittedName>
</protein>
<sequence length="93" mass="10413">MTKQVKISGQLDVTLAQSRGKKSANPKRRHPGQSQRIVFCYIGSRKGLVSHANRERITGPADVDDGKRREDGRGERARQRRSDNKGRGQNDAD</sequence>
<feature type="region of interest" description="Disordered" evidence="1">
    <location>
        <begin position="49"/>
        <end position="93"/>
    </location>
</feature>
<keyword evidence="3" id="KW-1185">Reference proteome</keyword>
<dbReference type="Proteomes" id="UP001307889">
    <property type="component" value="Chromosome 3"/>
</dbReference>
<evidence type="ECO:0000313" key="3">
    <source>
        <dbReference type="Proteomes" id="UP001307889"/>
    </source>
</evidence>
<feature type="compositionally biased region" description="Basic residues" evidence="1">
    <location>
        <begin position="19"/>
        <end position="31"/>
    </location>
</feature>
<feature type="region of interest" description="Disordered" evidence="1">
    <location>
        <begin position="1"/>
        <end position="36"/>
    </location>
</feature>
<name>A0ABN7AKB7_9HEMI</name>
<organism evidence="2 3">
    <name type="scientific">Nesidiocoris tenuis</name>
    <dbReference type="NCBI Taxonomy" id="355587"/>
    <lineage>
        <taxon>Eukaryota</taxon>
        <taxon>Metazoa</taxon>
        <taxon>Ecdysozoa</taxon>
        <taxon>Arthropoda</taxon>
        <taxon>Hexapoda</taxon>
        <taxon>Insecta</taxon>
        <taxon>Pterygota</taxon>
        <taxon>Neoptera</taxon>
        <taxon>Paraneoptera</taxon>
        <taxon>Hemiptera</taxon>
        <taxon>Heteroptera</taxon>
        <taxon>Panheteroptera</taxon>
        <taxon>Cimicomorpha</taxon>
        <taxon>Miridae</taxon>
        <taxon>Dicyphina</taxon>
        <taxon>Nesidiocoris</taxon>
    </lineage>
</organism>